<keyword evidence="1" id="KW-0472">Membrane</keyword>
<feature type="transmembrane region" description="Helical" evidence="1">
    <location>
        <begin position="78"/>
        <end position="100"/>
    </location>
</feature>
<keyword evidence="1" id="KW-0812">Transmembrane</keyword>
<feature type="transmembrane region" description="Helical" evidence="1">
    <location>
        <begin position="20"/>
        <end position="42"/>
    </location>
</feature>
<keyword evidence="1" id="KW-1133">Transmembrane helix</keyword>
<feature type="transmembrane region" description="Helical" evidence="1">
    <location>
        <begin position="48"/>
        <end position="66"/>
    </location>
</feature>
<dbReference type="EMBL" id="JARBJD010000011">
    <property type="protein sequence ID" value="KAK2962438.1"/>
    <property type="molecule type" value="Genomic_DNA"/>
</dbReference>
<dbReference type="Proteomes" id="UP001281761">
    <property type="component" value="Unassembled WGS sequence"/>
</dbReference>
<name>A0ABQ9YFF6_9EUKA</name>
<gene>
    <name evidence="2" type="ORF">BLNAU_2681</name>
</gene>
<organism evidence="2 3">
    <name type="scientific">Blattamonas nauphoetae</name>
    <dbReference type="NCBI Taxonomy" id="2049346"/>
    <lineage>
        <taxon>Eukaryota</taxon>
        <taxon>Metamonada</taxon>
        <taxon>Preaxostyla</taxon>
        <taxon>Oxymonadida</taxon>
        <taxon>Blattamonas</taxon>
    </lineage>
</organism>
<proteinExistence type="predicted"/>
<reference evidence="2 3" key="1">
    <citation type="journal article" date="2022" name="bioRxiv">
        <title>Genomics of Preaxostyla Flagellates Illuminates Evolutionary Transitions and the Path Towards Mitochondrial Loss.</title>
        <authorList>
            <person name="Novak L.V.F."/>
            <person name="Treitli S.C."/>
            <person name="Pyrih J."/>
            <person name="Halakuc P."/>
            <person name="Pipaliya S.V."/>
            <person name="Vacek V."/>
            <person name="Brzon O."/>
            <person name="Soukal P."/>
            <person name="Eme L."/>
            <person name="Dacks J.B."/>
            <person name="Karnkowska A."/>
            <person name="Elias M."/>
            <person name="Hampl V."/>
        </authorList>
    </citation>
    <scope>NUCLEOTIDE SEQUENCE [LARGE SCALE GENOMIC DNA]</scope>
    <source>
        <strain evidence="2">NAU3</strain>
        <tissue evidence="2">Gut</tissue>
    </source>
</reference>
<sequence length="181" mass="20234">MDQQTAYMDLDGKTGQPLCIVFIIIGVILAAAGGIVGVIFGIIKHYQLFLTAFAVLTVLLPMIYLGMMHKKGKAERRYVWVMGFMIIPLLFGCLSIFTSVNISTDNYVKCAGILNETTKQKSFYHHKYKQCISCPVNNCISYDFLIRGNNPICSNPLVTEKDNKTKTPLCSTAPRPRMKLV</sequence>
<evidence type="ECO:0000256" key="1">
    <source>
        <dbReference type="SAM" id="Phobius"/>
    </source>
</evidence>
<evidence type="ECO:0000313" key="3">
    <source>
        <dbReference type="Proteomes" id="UP001281761"/>
    </source>
</evidence>
<protein>
    <submittedName>
        <fullName evidence="2">Uncharacterized protein</fullName>
    </submittedName>
</protein>
<accession>A0ABQ9YFF6</accession>
<evidence type="ECO:0000313" key="2">
    <source>
        <dbReference type="EMBL" id="KAK2962438.1"/>
    </source>
</evidence>
<keyword evidence="3" id="KW-1185">Reference proteome</keyword>
<comment type="caution">
    <text evidence="2">The sequence shown here is derived from an EMBL/GenBank/DDBJ whole genome shotgun (WGS) entry which is preliminary data.</text>
</comment>